<evidence type="ECO:0000313" key="2">
    <source>
        <dbReference type="Proteomes" id="UP000267142"/>
    </source>
</evidence>
<dbReference type="GeneID" id="55611841"/>
<gene>
    <name evidence="1" type="primary">31</name>
    <name evidence="1" type="ORF">SEA_BURRO_31</name>
</gene>
<evidence type="ECO:0000313" key="1">
    <source>
        <dbReference type="EMBL" id="AYD86174.1"/>
    </source>
</evidence>
<name>A0A386KM88_9CAUD</name>
<accession>A0A386KM88</accession>
<dbReference type="RefSeq" id="YP_009841650.1">
    <property type="nucleotide sequence ID" value="NC_048733.1"/>
</dbReference>
<dbReference type="EMBL" id="MH825698">
    <property type="protein sequence ID" value="AYD86174.1"/>
    <property type="molecule type" value="Genomic_DNA"/>
</dbReference>
<sequence>MSYLGNTPKSPTILRLEQRKSFALALWIQDKSGRALDVTGATIKIVMKEKVDSTDTTDAGNMITNSSAEMADSAIGYVRFELQALDLNYDAGEYAYSIVMIADGYSSVLVSGTVELIENTELASVSSVYDSLNNASSLVIAMDGPKVINVFTGPTLAPGTTSFTNADKEKLDTIEPGAQVNDDEKIPTGGARRAYLGKTGDGDYELGWFQPPQVDPSGLDAEGIANGWVPTANGGGGWDWVESWTSADDVPDGVTNVTMTQAERTKLSGLTKDYTQLDNKPTLGTAAAQNTRAFLPSTGIPASATISGVFNNARLPRIGGILGNTYGTASPTGGSDGDVYWQLAP</sequence>
<evidence type="ECO:0008006" key="3">
    <source>
        <dbReference type="Google" id="ProtNLM"/>
    </source>
</evidence>
<dbReference type="KEGG" id="vg:55611841"/>
<dbReference type="Proteomes" id="UP000267142">
    <property type="component" value="Segment"/>
</dbReference>
<reference evidence="1 2" key="1">
    <citation type="submission" date="2018-08" db="EMBL/GenBank/DDBJ databases">
        <authorList>
            <person name="Solberg C.E."/>
            <person name="Bonilla J.A."/>
            <person name="Klyczek K."/>
            <person name="Garlena R.A."/>
            <person name="Russell D.A."/>
            <person name="Pope W.H."/>
            <person name="Jacobs-Sera D."/>
            <person name="Hatfull G.F."/>
        </authorList>
    </citation>
    <scope>NUCLEOTIDE SEQUENCE [LARGE SCALE GENOMIC DNA]</scope>
</reference>
<keyword evidence="2" id="KW-1185">Reference proteome</keyword>
<organism evidence="1 2">
    <name type="scientific">Microbacterium phage Burro</name>
    <dbReference type="NCBI Taxonomy" id="2315703"/>
    <lineage>
        <taxon>Viruses</taxon>
        <taxon>Duplodnaviria</taxon>
        <taxon>Heunggongvirae</taxon>
        <taxon>Uroviricota</taxon>
        <taxon>Caudoviricetes</taxon>
        <taxon>Burrovirus</taxon>
        <taxon>Burrovirus burro</taxon>
    </lineage>
</organism>
<proteinExistence type="predicted"/>
<protein>
    <recommendedName>
        <fullName evidence="3">Minor tail protein</fullName>
    </recommendedName>
</protein>